<name>A0A7J7KHW5_BUGNE</name>
<protein>
    <recommendedName>
        <fullName evidence="4">DNA polymerase delta subunit 3</fullName>
    </recommendedName>
</protein>
<sequence>MVEMEQDLQLTESIQQRIVISRPNIVSVPSLITSYQQSEEAIINVMDSIASESQQGSASEDCINRVFCLKGHVTHSQFNLRLKVVRLVNEEDIDKGKAELESVEDCKLYGLYQGTVCSLSLLQLASVDKSDSVGHYRVSLPESYTPDGNCSRSKCGVHGGQTDRASMSTDNLRSEPSTSKSNQKTELPSSGIATSSKQKGKHNTQGSNAKSQKNQPKLFFNQSTSKKTSTKLSAEEKSSVDDANREDNSKKESPGKSSDKENMEKSETKKKLSRIQMFSSSESDSEPESAPSKKPAESKKKDKYLVNNTGLLLDPDDIQNESDEEEFETEANVKKRPSDSVDTNKSKKRKRSKNKHEDVNTEENGTHSKQNFGSVKVGERCSSMKYVDKTFIDDEGFMVTEKVLEEVEPESPPTTVCPPVKSTTTNKKVEPTKKSKPIPKQQSSLLKFFKPK</sequence>
<dbReference type="Proteomes" id="UP000593567">
    <property type="component" value="Unassembled WGS sequence"/>
</dbReference>
<evidence type="ECO:0000256" key="1">
    <source>
        <dbReference type="SAM" id="MobiDB-lite"/>
    </source>
</evidence>
<proteinExistence type="predicted"/>
<feature type="compositionally biased region" description="Basic and acidic residues" evidence="1">
    <location>
        <begin position="294"/>
        <end position="304"/>
    </location>
</feature>
<organism evidence="2 3">
    <name type="scientific">Bugula neritina</name>
    <name type="common">Brown bryozoan</name>
    <name type="synonym">Sertularia neritina</name>
    <dbReference type="NCBI Taxonomy" id="10212"/>
    <lineage>
        <taxon>Eukaryota</taxon>
        <taxon>Metazoa</taxon>
        <taxon>Spiralia</taxon>
        <taxon>Lophotrochozoa</taxon>
        <taxon>Bryozoa</taxon>
        <taxon>Gymnolaemata</taxon>
        <taxon>Cheilostomatida</taxon>
        <taxon>Flustrina</taxon>
        <taxon>Buguloidea</taxon>
        <taxon>Bugulidae</taxon>
        <taxon>Bugula</taxon>
    </lineage>
</organism>
<feature type="compositionally biased region" description="Acidic residues" evidence="1">
    <location>
        <begin position="314"/>
        <end position="329"/>
    </location>
</feature>
<comment type="caution">
    <text evidence="2">The sequence shown here is derived from an EMBL/GenBank/DDBJ whole genome shotgun (WGS) entry which is preliminary data.</text>
</comment>
<evidence type="ECO:0000313" key="3">
    <source>
        <dbReference type="Proteomes" id="UP000593567"/>
    </source>
</evidence>
<feature type="compositionally biased region" description="Low complexity" evidence="1">
    <location>
        <begin position="223"/>
        <end position="232"/>
    </location>
</feature>
<accession>A0A7J7KHW5</accession>
<evidence type="ECO:0008006" key="4">
    <source>
        <dbReference type="Google" id="ProtNLM"/>
    </source>
</evidence>
<feature type="compositionally biased region" description="Polar residues" evidence="1">
    <location>
        <begin position="163"/>
        <end position="215"/>
    </location>
</feature>
<feature type="compositionally biased region" description="Basic and acidic residues" evidence="1">
    <location>
        <begin position="233"/>
        <end position="270"/>
    </location>
</feature>
<keyword evidence="3" id="KW-1185">Reference proteome</keyword>
<reference evidence="2" key="1">
    <citation type="submission" date="2020-06" db="EMBL/GenBank/DDBJ databases">
        <title>Draft genome of Bugula neritina, a colonial animal packing powerful symbionts and potential medicines.</title>
        <authorList>
            <person name="Rayko M."/>
        </authorList>
    </citation>
    <scope>NUCLEOTIDE SEQUENCE [LARGE SCALE GENOMIC DNA]</scope>
    <source>
        <strain evidence="2">Kwan_BN1</strain>
    </source>
</reference>
<evidence type="ECO:0000313" key="2">
    <source>
        <dbReference type="EMBL" id="KAF6037238.1"/>
    </source>
</evidence>
<dbReference type="EMBL" id="VXIV02000598">
    <property type="protein sequence ID" value="KAF6037238.1"/>
    <property type="molecule type" value="Genomic_DNA"/>
</dbReference>
<feature type="region of interest" description="Disordered" evidence="1">
    <location>
        <begin position="140"/>
        <end position="375"/>
    </location>
</feature>
<feature type="region of interest" description="Disordered" evidence="1">
    <location>
        <begin position="405"/>
        <end position="452"/>
    </location>
</feature>
<gene>
    <name evidence="2" type="ORF">EB796_004453</name>
</gene>
<feature type="compositionally biased region" description="Basic and acidic residues" evidence="1">
    <location>
        <begin position="331"/>
        <end position="345"/>
    </location>
</feature>
<dbReference type="AlphaFoldDB" id="A0A7J7KHW5"/>